<evidence type="ECO:0000313" key="1">
    <source>
        <dbReference type="EMBL" id="KAK1423685.1"/>
    </source>
</evidence>
<sequence length="141" mass="16692">MSTPTVCGCFLPSSVIRDYQVSARALWFLIRRADNDQSHAARCSCAKGVQYEETITRKNIMTWKMKLYSHIWFPHVRWWARYRKREKNRRCEGQTQQQQQQQTLRKSLTAVISVVFSANFSGEFHHFMKQICHLSSLIFSD</sequence>
<gene>
    <name evidence="1" type="ORF">QVD17_18993</name>
</gene>
<accession>A0AAD8KQ58</accession>
<protein>
    <submittedName>
        <fullName evidence="1">Uncharacterized protein</fullName>
    </submittedName>
</protein>
<keyword evidence="2" id="KW-1185">Reference proteome</keyword>
<dbReference type="Proteomes" id="UP001229421">
    <property type="component" value="Unassembled WGS sequence"/>
</dbReference>
<proteinExistence type="predicted"/>
<name>A0AAD8KQ58_TARER</name>
<dbReference type="AlphaFoldDB" id="A0AAD8KQ58"/>
<reference evidence="1" key="1">
    <citation type="journal article" date="2023" name="bioRxiv">
        <title>Improved chromosome-level genome assembly for marigold (Tagetes erecta).</title>
        <authorList>
            <person name="Jiang F."/>
            <person name="Yuan L."/>
            <person name="Wang S."/>
            <person name="Wang H."/>
            <person name="Xu D."/>
            <person name="Wang A."/>
            <person name="Fan W."/>
        </authorList>
    </citation>
    <scope>NUCLEOTIDE SEQUENCE</scope>
    <source>
        <strain evidence="1">WSJ</strain>
        <tissue evidence="1">Leaf</tissue>
    </source>
</reference>
<dbReference type="EMBL" id="JAUHHV010000005">
    <property type="protein sequence ID" value="KAK1423685.1"/>
    <property type="molecule type" value="Genomic_DNA"/>
</dbReference>
<evidence type="ECO:0000313" key="2">
    <source>
        <dbReference type="Proteomes" id="UP001229421"/>
    </source>
</evidence>
<comment type="caution">
    <text evidence="1">The sequence shown here is derived from an EMBL/GenBank/DDBJ whole genome shotgun (WGS) entry which is preliminary data.</text>
</comment>
<organism evidence="1 2">
    <name type="scientific">Tagetes erecta</name>
    <name type="common">African marigold</name>
    <dbReference type="NCBI Taxonomy" id="13708"/>
    <lineage>
        <taxon>Eukaryota</taxon>
        <taxon>Viridiplantae</taxon>
        <taxon>Streptophyta</taxon>
        <taxon>Embryophyta</taxon>
        <taxon>Tracheophyta</taxon>
        <taxon>Spermatophyta</taxon>
        <taxon>Magnoliopsida</taxon>
        <taxon>eudicotyledons</taxon>
        <taxon>Gunneridae</taxon>
        <taxon>Pentapetalae</taxon>
        <taxon>asterids</taxon>
        <taxon>campanulids</taxon>
        <taxon>Asterales</taxon>
        <taxon>Asteraceae</taxon>
        <taxon>Asteroideae</taxon>
        <taxon>Heliantheae alliance</taxon>
        <taxon>Tageteae</taxon>
        <taxon>Tagetes</taxon>
    </lineage>
</organism>